<proteinExistence type="predicted"/>
<sequence>MGKQHEGYRKLDAASLRFVCRVEEKGGVGISAGLSRRPDGGEGGHNAERRHEDPGLKGGGPGGYWRALQGGRSALKNGEEVRKGEAVAVSAANKNKLTGRRK</sequence>
<gene>
    <name evidence="2" type="ORF">L249_6617</name>
</gene>
<dbReference type="Proteomes" id="UP000253664">
    <property type="component" value="Unassembled WGS sequence"/>
</dbReference>
<feature type="region of interest" description="Disordered" evidence="1">
    <location>
        <begin position="30"/>
        <end position="68"/>
    </location>
</feature>
<evidence type="ECO:0000256" key="1">
    <source>
        <dbReference type="SAM" id="MobiDB-lite"/>
    </source>
</evidence>
<evidence type="ECO:0000313" key="2">
    <source>
        <dbReference type="EMBL" id="RCI15399.1"/>
    </source>
</evidence>
<feature type="compositionally biased region" description="Basic and acidic residues" evidence="1">
    <location>
        <begin position="36"/>
        <end position="55"/>
    </location>
</feature>
<dbReference type="AlphaFoldDB" id="A0A367LLW5"/>
<name>A0A367LLW5_9HYPO</name>
<keyword evidence="3" id="KW-1185">Reference proteome</keyword>
<protein>
    <submittedName>
        <fullName evidence="2">Uncharacterized protein</fullName>
    </submittedName>
</protein>
<reference evidence="2 3" key="1">
    <citation type="journal article" date="2015" name="BMC Genomics">
        <title>Insights from the genome of Ophiocordyceps polyrhachis-furcata to pathogenicity and host specificity in insect fungi.</title>
        <authorList>
            <person name="Wichadakul D."/>
            <person name="Kobmoo N."/>
            <person name="Ingsriswang S."/>
            <person name="Tangphatsornruang S."/>
            <person name="Chantasingh D."/>
            <person name="Luangsa-ard J.J."/>
            <person name="Eurwilaichitr L."/>
        </authorList>
    </citation>
    <scope>NUCLEOTIDE SEQUENCE [LARGE SCALE GENOMIC DNA]</scope>
    <source>
        <strain evidence="2 3">BCC 54312</strain>
    </source>
</reference>
<accession>A0A367LLW5</accession>
<evidence type="ECO:0000313" key="3">
    <source>
        <dbReference type="Proteomes" id="UP000253664"/>
    </source>
</evidence>
<dbReference type="EMBL" id="LKCN02000003">
    <property type="protein sequence ID" value="RCI15399.1"/>
    <property type="molecule type" value="Genomic_DNA"/>
</dbReference>
<organism evidence="2 3">
    <name type="scientific">Ophiocordyceps polyrhachis-furcata BCC 54312</name>
    <dbReference type="NCBI Taxonomy" id="1330021"/>
    <lineage>
        <taxon>Eukaryota</taxon>
        <taxon>Fungi</taxon>
        <taxon>Dikarya</taxon>
        <taxon>Ascomycota</taxon>
        <taxon>Pezizomycotina</taxon>
        <taxon>Sordariomycetes</taxon>
        <taxon>Hypocreomycetidae</taxon>
        <taxon>Hypocreales</taxon>
        <taxon>Ophiocordycipitaceae</taxon>
        <taxon>Ophiocordyceps</taxon>
    </lineage>
</organism>
<comment type="caution">
    <text evidence="2">The sequence shown here is derived from an EMBL/GenBank/DDBJ whole genome shotgun (WGS) entry which is preliminary data.</text>
</comment>